<dbReference type="AlphaFoldDB" id="A0A0B2X8R1"/>
<feature type="region of interest" description="Disordered" evidence="1">
    <location>
        <begin position="95"/>
        <end position="119"/>
    </location>
</feature>
<accession>A0A0B2X8R1</accession>
<proteinExistence type="predicted"/>
<evidence type="ECO:0000256" key="1">
    <source>
        <dbReference type="SAM" id="MobiDB-lite"/>
    </source>
</evidence>
<reference evidence="2 3" key="1">
    <citation type="journal article" date="2011" name="PLoS Genet.">
        <title>Genome sequencing and comparative transcriptomics of the model entomopathogenic fungi Metarhizium anisopliae and M. acridum.</title>
        <authorList>
            <person name="Gao Q."/>
            <person name="Jin K."/>
            <person name="Ying S.H."/>
            <person name="Zhang Y."/>
            <person name="Xiao G."/>
            <person name="Shang Y."/>
            <person name="Duan Z."/>
            <person name="Hu X."/>
            <person name="Xie X.Q."/>
            <person name="Zhou G."/>
            <person name="Peng G."/>
            <person name="Luo Z."/>
            <person name="Huang W."/>
            <person name="Wang B."/>
            <person name="Fang W."/>
            <person name="Wang S."/>
            <person name="Zhong Y."/>
            <person name="Ma L.J."/>
            <person name="St Leger R.J."/>
            <person name="Zhao G.P."/>
            <person name="Pei Y."/>
            <person name="Feng M.G."/>
            <person name="Xia Y."/>
            <person name="Wang C."/>
        </authorList>
    </citation>
    <scope>NUCLEOTIDE SEQUENCE [LARGE SCALE GENOMIC DNA]</scope>
    <source>
        <strain evidence="3">ARSEF 23 / ATCC MYA-3075</strain>
    </source>
</reference>
<protein>
    <submittedName>
        <fullName evidence="2">Uncharacterized protein</fullName>
    </submittedName>
</protein>
<dbReference type="GeneID" id="23632531"/>
<feature type="compositionally biased region" description="Basic and acidic residues" evidence="1">
    <location>
        <begin position="100"/>
        <end position="119"/>
    </location>
</feature>
<keyword evidence="3" id="KW-1185">Reference proteome</keyword>
<feature type="compositionally biased region" description="Basic and acidic residues" evidence="1">
    <location>
        <begin position="33"/>
        <end position="45"/>
    </location>
</feature>
<dbReference type="EMBL" id="ADNJ02000004">
    <property type="protein sequence ID" value="KHO11268.1"/>
    <property type="molecule type" value="Genomic_DNA"/>
</dbReference>
<feature type="region of interest" description="Disordered" evidence="1">
    <location>
        <begin position="1"/>
        <end position="45"/>
    </location>
</feature>
<gene>
    <name evidence="2" type="ORF">MAA_11083</name>
</gene>
<sequence length="119" mass="13610">MNPVDQDHHQEDHREGGHQRGSNSLGPRGTGMVEEHDIAKAAPEKDELMPFRWCGLVIRAHLDQTFRNSVETMHPKPGTVGTLRALRAHPIKRRVAGTTKKYEDNRRSVDDVTMRPERR</sequence>
<organism evidence="2 3">
    <name type="scientific">Metarhizium robertsii (strain ARSEF 23 / ATCC MYA-3075)</name>
    <name type="common">Metarhizium anisopliae (strain ARSEF 23)</name>
    <dbReference type="NCBI Taxonomy" id="655844"/>
    <lineage>
        <taxon>Eukaryota</taxon>
        <taxon>Fungi</taxon>
        <taxon>Dikarya</taxon>
        <taxon>Ascomycota</taxon>
        <taxon>Pezizomycotina</taxon>
        <taxon>Sordariomycetes</taxon>
        <taxon>Hypocreomycetidae</taxon>
        <taxon>Hypocreales</taxon>
        <taxon>Clavicipitaceae</taxon>
        <taxon>Metarhizium</taxon>
    </lineage>
</organism>
<feature type="compositionally biased region" description="Basic and acidic residues" evidence="1">
    <location>
        <begin position="1"/>
        <end position="18"/>
    </location>
</feature>
<evidence type="ECO:0000313" key="2">
    <source>
        <dbReference type="EMBL" id="KHO11268.1"/>
    </source>
</evidence>
<comment type="caution">
    <text evidence="2">The sequence shown here is derived from an EMBL/GenBank/DDBJ whole genome shotgun (WGS) entry which is preliminary data.</text>
</comment>
<dbReference type="KEGG" id="maj:MAA_11083"/>
<evidence type="ECO:0000313" key="3">
    <source>
        <dbReference type="Proteomes" id="UP000002498"/>
    </source>
</evidence>
<name>A0A0B2X8R1_METRA</name>
<dbReference type="Proteomes" id="UP000002498">
    <property type="component" value="Unassembled WGS sequence"/>
</dbReference>
<reference evidence="2 3" key="2">
    <citation type="journal article" date="2014" name="Proc. Natl. Acad. Sci. U.S.A.">
        <title>Trajectory and genomic determinants of fungal-pathogen speciation and host adaptation.</title>
        <authorList>
            <person name="Hu X."/>
            <person name="Xiao G."/>
            <person name="Zheng P."/>
            <person name="Shang Y."/>
            <person name="Su Y."/>
            <person name="Zhang X."/>
            <person name="Liu X."/>
            <person name="Zhan S."/>
            <person name="St Leger R.J."/>
            <person name="Wang C."/>
        </authorList>
    </citation>
    <scope>GENOME REANNOTATION</scope>
    <source>
        <strain evidence="3">ARSEF 23 / ATCC MYA-3075</strain>
    </source>
</reference>
<dbReference type="RefSeq" id="XP_011411351.1">
    <property type="nucleotide sequence ID" value="XM_011413049.1"/>
</dbReference>
<dbReference type="HOGENOM" id="CLU_2062038_0_0_1"/>